<dbReference type="SUPFAM" id="SSF52540">
    <property type="entry name" value="P-loop containing nucleoside triphosphate hydrolases"/>
    <property type="match status" value="2"/>
</dbReference>
<dbReference type="InterPro" id="IPR049730">
    <property type="entry name" value="SNF2/RAD54-like_C"/>
</dbReference>
<dbReference type="InterPro" id="IPR038718">
    <property type="entry name" value="SNF2-like_sf"/>
</dbReference>
<protein>
    <submittedName>
        <fullName evidence="8">DEAD/DEAH box helicase family protein</fullName>
    </submittedName>
</protein>
<feature type="domain" description="Helicase ATP-binding" evidence="6">
    <location>
        <begin position="48"/>
        <end position="214"/>
    </location>
</feature>
<dbReference type="InterPro" id="IPR014001">
    <property type="entry name" value="Helicase_ATP-bd"/>
</dbReference>
<evidence type="ECO:0000256" key="4">
    <source>
        <dbReference type="ARBA" id="ARBA00022840"/>
    </source>
</evidence>
<keyword evidence="1" id="KW-0547">Nucleotide-binding</keyword>
<dbReference type="CDD" id="cd18011">
    <property type="entry name" value="DEXDc_RapA"/>
    <property type="match status" value="1"/>
</dbReference>
<dbReference type="InterPro" id="IPR001650">
    <property type="entry name" value="Helicase_C-like"/>
</dbReference>
<evidence type="ECO:0000256" key="2">
    <source>
        <dbReference type="ARBA" id="ARBA00022801"/>
    </source>
</evidence>
<comment type="caution">
    <text evidence="8">The sequence shown here is derived from an EMBL/GenBank/DDBJ whole genome shotgun (WGS) entry which is preliminary data.</text>
</comment>
<evidence type="ECO:0000256" key="3">
    <source>
        <dbReference type="ARBA" id="ARBA00022806"/>
    </source>
</evidence>
<dbReference type="InterPro" id="IPR057342">
    <property type="entry name" value="DEXDc_RapA"/>
</dbReference>
<keyword evidence="9" id="KW-1185">Reference proteome</keyword>
<dbReference type="SMART" id="SM00487">
    <property type="entry name" value="DEXDc"/>
    <property type="match status" value="1"/>
</dbReference>
<feature type="coiled-coil region" evidence="5">
    <location>
        <begin position="861"/>
        <end position="888"/>
    </location>
</feature>
<dbReference type="InterPro" id="IPR000330">
    <property type="entry name" value="SNF2_N"/>
</dbReference>
<evidence type="ECO:0000256" key="5">
    <source>
        <dbReference type="SAM" id="Coils"/>
    </source>
</evidence>
<dbReference type="SMART" id="SM00490">
    <property type="entry name" value="HELICc"/>
    <property type="match status" value="1"/>
</dbReference>
<keyword evidence="4" id="KW-0067">ATP-binding</keyword>
<keyword evidence="5" id="KW-0175">Coiled coil</keyword>
<dbReference type="Proteomes" id="UP000761423">
    <property type="component" value="Unassembled WGS sequence"/>
</dbReference>
<dbReference type="Pfam" id="PF00176">
    <property type="entry name" value="SNF2-rel_dom"/>
    <property type="match status" value="1"/>
</dbReference>
<reference evidence="8 9" key="1">
    <citation type="submission" date="2020-02" db="EMBL/GenBank/DDBJ databases">
        <authorList>
            <person name="Chen W.-M."/>
        </authorList>
    </citation>
    <scope>NUCLEOTIDE SEQUENCE [LARGE SCALE GENOMIC DNA]</scope>
    <source>
        <strain evidence="8 9">TWA-26</strain>
    </source>
</reference>
<dbReference type="Pfam" id="PF00271">
    <property type="entry name" value="Helicase_C"/>
    <property type="match status" value="1"/>
</dbReference>
<dbReference type="CDD" id="cd18793">
    <property type="entry name" value="SF2_C_SNF"/>
    <property type="match status" value="1"/>
</dbReference>
<evidence type="ECO:0000259" key="7">
    <source>
        <dbReference type="PROSITE" id="PS51194"/>
    </source>
</evidence>
<evidence type="ECO:0000313" key="9">
    <source>
        <dbReference type="Proteomes" id="UP000761423"/>
    </source>
</evidence>
<dbReference type="EMBL" id="JAAJBV010000002">
    <property type="protein sequence ID" value="NHM03610.1"/>
    <property type="molecule type" value="Genomic_DNA"/>
</dbReference>
<dbReference type="Gene3D" id="3.40.50.10810">
    <property type="entry name" value="Tandem AAA-ATPase domain"/>
    <property type="match status" value="1"/>
</dbReference>
<evidence type="ECO:0000259" key="6">
    <source>
        <dbReference type="PROSITE" id="PS51192"/>
    </source>
</evidence>
<dbReference type="PROSITE" id="PS51192">
    <property type="entry name" value="HELICASE_ATP_BIND_1"/>
    <property type="match status" value="1"/>
</dbReference>
<dbReference type="Gene3D" id="3.40.50.300">
    <property type="entry name" value="P-loop containing nucleotide triphosphate hydrolases"/>
    <property type="match status" value="1"/>
</dbReference>
<evidence type="ECO:0000313" key="8">
    <source>
        <dbReference type="EMBL" id="NHM03610.1"/>
    </source>
</evidence>
<keyword evidence="3 8" id="KW-0347">Helicase</keyword>
<gene>
    <name evidence="8" type="ORF">G4L40_02695</name>
</gene>
<sequence length="951" mass="111116">MINQYQAKYYAFELTKRCPSDSVEKLSATLMDAKVDLNPHQIEAALFAFNSPLSKGAILADEVGLGKTIEAGILLSQHWAVGKRKLLIICPSSLRKQWNQELMDKFYLPSLILETKSFNQFKKNDVFNPFEQNQIVITSYNFASNKSDFLSLVNWDLVIIDEAHKLRNVYRPNNKIGNNIKNALELRKKVLLTATPLQNSLLELFGLVSIIDEFTFGDIKSFKSQFSRLNNEEDFDDLKERLKPICKRNLRRQVQEYINYTNRIPLTINFTPSKDEQLLYDMVSEYLQRESLYALPNSQRHLITLILRKLLASSTHAIAKTIGSLAVKLDNKLKKIKVNQSFDDIFEDYDTYEELEEEYYENDVVEEEEFYSDEEIKAIENEVEELFTFRDLAENIVHNAKGEKLKTALEQGFDKLREFKANEKAIIFTESQRTQYYLKELLEQSEDYKGKVVLFNGQNNTPEINEIYQSWIAKHKGTDVISGAKSADTRAAIVEHFRNEAKIMIATEAAAEGINLQFCSLLINYDLPWNPQRIEQRIGRCHRYGQKFDVVVVNFVNTNNAADQRVFEILNEKFKLFDGVFGASDEVLGSIESGIDFEKKIAEIYQYCRTNEEINLAFDKLKEEFKEDIDVEYKKTRQKLLENFDEEVIEKLKVTLNDSEIYLNKYQQWLWKITKLALKEVANFDDNKFLFQLNKNPYNVPNINTGRYQLNKEAESAYFYRLGHPLAQSIINYFKEINLENSTLTFDYTGTKTNIALLEKYIGKKGSLQINQVTVSALEEEDYIVLSGVSEDTRLTKEECERLLSLPVKEQITTYEIYKESILENTFDKNKATILKQIENRNAAFFDEELEKLDKWSDDKRNSLKVTLKELEEEIKDLKRISRLSQSLPEKLSMRKKLKDKEQKRDEAWRQYEIEGRKIEEEKDKIIDIVEAKLQQKIESKLLFKINWELI</sequence>
<accession>A0ABX0IE12</accession>
<keyword evidence="2" id="KW-0378">Hydrolase</keyword>
<dbReference type="GO" id="GO:0004386">
    <property type="term" value="F:helicase activity"/>
    <property type="evidence" value="ECO:0007669"/>
    <property type="project" value="UniProtKB-KW"/>
</dbReference>
<dbReference type="PROSITE" id="PS51194">
    <property type="entry name" value="HELICASE_CTER"/>
    <property type="match status" value="1"/>
</dbReference>
<feature type="domain" description="Helicase C-terminal" evidence="7">
    <location>
        <begin position="408"/>
        <end position="588"/>
    </location>
</feature>
<dbReference type="InterPro" id="IPR027417">
    <property type="entry name" value="P-loop_NTPase"/>
</dbReference>
<name>A0ABX0IE12_9FLAO</name>
<evidence type="ECO:0000256" key="1">
    <source>
        <dbReference type="ARBA" id="ARBA00022741"/>
    </source>
</evidence>
<dbReference type="PANTHER" id="PTHR10799">
    <property type="entry name" value="SNF2/RAD54 HELICASE FAMILY"/>
    <property type="match status" value="1"/>
</dbReference>
<proteinExistence type="predicted"/>
<organism evidence="8 9">
    <name type="scientific">Flavobacterium celericrescens</name>
    <dbReference type="NCBI Taxonomy" id="2709780"/>
    <lineage>
        <taxon>Bacteria</taxon>
        <taxon>Pseudomonadati</taxon>
        <taxon>Bacteroidota</taxon>
        <taxon>Flavobacteriia</taxon>
        <taxon>Flavobacteriales</taxon>
        <taxon>Flavobacteriaceae</taxon>
        <taxon>Flavobacterium</taxon>
    </lineage>
</organism>